<dbReference type="InterPro" id="IPR000524">
    <property type="entry name" value="Tscrpt_reg_HTH_GntR"/>
</dbReference>
<keyword evidence="3" id="KW-0804">Transcription</keyword>
<feature type="domain" description="HTH gntR-type" evidence="4">
    <location>
        <begin position="18"/>
        <end position="85"/>
    </location>
</feature>
<dbReference type="PANTHER" id="PTHR43537">
    <property type="entry name" value="TRANSCRIPTIONAL REGULATOR, GNTR FAMILY"/>
    <property type="match status" value="1"/>
</dbReference>
<dbReference type="Gene3D" id="1.20.120.530">
    <property type="entry name" value="GntR ligand-binding domain-like"/>
    <property type="match status" value="1"/>
</dbReference>
<dbReference type="PROSITE" id="PS50949">
    <property type="entry name" value="HTH_GNTR"/>
    <property type="match status" value="1"/>
</dbReference>
<accession>A0ABZ2XR96</accession>
<dbReference type="PANTHER" id="PTHR43537:SF5">
    <property type="entry name" value="UXU OPERON TRANSCRIPTIONAL REGULATOR"/>
    <property type="match status" value="1"/>
</dbReference>
<sequence>MQELRQMQLPAVEDETGNERFERIFCTLRDRICLLRYRPGTVLSEGTLAKEFGISRTPIKRVFNKLEFMGLVQIKNGVGTIVTDIDLYTFKETYDLRKRLAAMMGELSPVEITSAHLARIDQIIADTKDLESDRGNFGALALVANDLQHLLSDLTGNTPLREVIELLYYRVARIWYTFLPQFGWDDVFAGQLNELLEIRAAMALNDIRGVGEYRSKDLQRMMTLLGRSMVES</sequence>
<keyword evidence="6" id="KW-1185">Reference proteome</keyword>
<evidence type="ECO:0000313" key="6">
    <source>
        <dbReference type="Proteomes" id="UP001623232"/>
    </source>
</evidence>
<dbReference type="CDD" id="cd07377">
    <property type="entry name" value="WHTH_GntR"/>
    <property type="match status" value="1"/>
</dbReference>
<keyword evidence="2" id="KW-0238">DNA-binding</keyword>
<dbReference type="Gene3D" id="1.10.10.10">
    <property type="entry name" value="Winged helix-like DNA-binding domain superfamily/Winged helix DNA-binding domain"/>
    <property type="match status" value="1"/>
</dbReference>
<evidence type="ECO:0000313" key="5">
    <source>
        <dbReference type="EMBL" id="WZK88621.1"/>
    </source>
</evidence>
<dbReference type="SUPFAM" id="SSF48008">
    <property type="entry name" value="GntR ligand-binding domain-like"/>
    <property type="match status" value="1"/>
</dbReference>
<dbReference type="Pfam" id="PF00392">
    <property type="entry name" value="GntR"/>
    <property type="match status" value="1"/>
</dbReference>
<dbReference type="EMBL" id="CP123584">
    <property type="protein sequence ID" value="WZK88621.1"/>
    <property type="molecule type" value="Genomic_DNA"/>
</dbReference>
<reference evidence="5 6" key="1">
    <citation type="submission" date="2023-04" db="EMBL/GenBank/DDBJ databases">
        <title>Complete genome sequence of Alisedimentitalea scapharcae.</title>
        <authorList>
            <person name="Rong J.-C."/>
            <person name="Yi M.-L."/>
            <person name="Zhao Q."/>
        </authorList>
    </citation>
    <scope>NUCLEOTIDE SEQUENCE [LARGE SCALE GENOMIC DNA]</scope>
    <source>
        <strain evidence="5 6">KCTC 42119</strain>
    </source>
</reference>
<dbReference type="RefSeq" id="WP_406646069.1">
    <property type="nucleotide sequence ID" value="NZ_CP123584.1"/>
</dbReference>
<evidence type="ECO:0000259" key="4">
    <source>
        <dbReference type="PROSITE" id="PS50949"/>
    </source>
</evidence>
<organism evidence="5 6">
    <name type="scientific">Aliisedimentitalea scapharcae</name>
    <dbReference type="NCBI Taxonomy" id="1524259"/>
    <lineage>
        <taxon>Bacteria</taxon>
        <taxon>Pseudomonadati</taxon>
        <taxon>Pseudomonadota</taxon>
        <taxon>Alphaproteobacteria</taxon>
        <taxon>Rhodobacterales</taxon>
        <taxon>Roseobacteraceae</taxon>
        <taxon>Aliisedimentitalea</taxon>
    </lineage>
</organism>
<dbReference type="SUPFAM" id="SSF46785">
    <property type="entry name" value="Winged helix' DNA-binding domain"/>
    <property type="match status" value="1"/>
</dbReference>
<dbReference type="InterPro" id="IPR008920">
    <property type="entry name" value="TF_FadR/GntR_C"/>
</dbReference>
<name>A0ABZ2XR96_9RHOB</name>
<protein>
    <submittedName>
        <fullName evidence="5">GntR family transcriptional regulator</fullName>
    </submittedName>
</protein>
<dbReference type="SMART" id="SM00345">
    <property type="entry name" value="HTH_GNTR"/>
    <property type="match status" value="1"/>
</dbReference>
<dbReference type="InterPro" id="IPR036388">
    <property type="entry name" value="WH-like_DNA-bd_sf"/>
</dbReference>
<proteinExistence type="predicted"/>
<keyword evidence="1" id="KW-0805">Transcription regulation</keyword>
<evidence type="ECO:0000256" key="1">
    <source>
        <dbReference type="ARBA" id="ARBA00023015"/>
    </source>
</evidence>
<gene>
    <name evidence="5" type="ORF">QEZ52_18765</name>
</gene>
<evidence type="ECO:0000256" key="3">
    <source>
        <dbReference type="ARBA" id="ARBA00023163"/>
    </source>
</evidence>
<dbReference type="InterPro" id="IPR036390">
    <property type="entry name" value="WH_DNA-bd_sf"/>
</dbReference>
<evidence type="ECO:0000256" key="2">
    <source>
        <dbReference type="ARBA" id="ARBA00023125"/>
    </source>
</evidence>
<dbReference type="Proteomes" id="UP001623232">
    <property type="component" value="Chromosome"/>
</dbReference>